<feature type="compositionally biased region" description="Polar residues" evidence="1">
    <location>
        <begin position="411"/>
        <end position="423"/>
    </location>
</feature>
<dbReference type="InParanoid" id="A0A165PY66"/>
<feature type="region of interest" description="Disordered" evidence="1">
    <location>
        <begin position="331"/>
        <end position="367"/>
    </location>
</feature>
<feature type="compositionally biased region" description="Polar residues" evidence="1">
    <location>
        <begin position="464"/>
        <end position="478"/>
    </location>
</feature>
<dbReference type="AlphaFoldDB" id="A0A165PY66"/>
<keyword evidence="4" id="KW-1185">Reference proteome</keyword>
<feature type="transmembrane region" description="Helical" evidence="2">
    <location>
        <begin position="79"/>
        <end position="106"/>
    </location>
</feature>
<keyword evidence="2" id="KW-1133">Transmembrane helix</keyword>
<evidence type="ECO:0000313" key="4">
    <source>
        <dbReference type="Proteomes" id="UP000076761"/>
    </source>
</evidence>
<feature type="compositionally biased region" description="Pro residues" evidence="1">
    <location>
        <begin position="611"/>
        <end position="624"/>
    </location>
</feature>
<sequence length="632" mass="68432">NNMEQYFTVTRLLGTAGLTSSVLDTIDISGLSQLLRSVAPLLRRLFSVLFGCMLSPQLPAPAPVLLLDAAPDNMEKKTSMFLVGTTVLGLAVSTIGFIIVAVWLFATRTPALDNSDSTPVADWVVNSIAPSHTITDSACLTFSPVLFEIDFDNVSQGTVHESSTSVGNILSGLNAPLKFPASRRKPDKRLIGGEALSQLFEGISAAVSQDSQASADGSGIIAHLPPLPSNCIVSDTWSPSIDFHSAVSSSFTIYHSLSSIVVSGSLLGDGQVGCPGDLSRISVEALNGSCALDDDQPYVDYVPASPFGHSARARSFNGPNVSPSLSAITSHNHTRTSRSLQDNGRCPPQITAAGQPFDREQEENAEEFAGGLLSESTSKHLPSIPSLDYANLSVGDIQEHPAGPGDRFSRRVSSPSASLQGNRRSPRGVRGPGQTHGLWSSHVYNQVSNQRSFRTFSHSRHSPISASTPQRDQLSSPPTYGHRRSPRGVRGPGQTATCIVPTGSDGWATSFSAQPNSDLRGDEKEYILRRLDELYRRTRDHLEESKRKMREWKEARKKKLEEERIENRDIEEKERETTIQPRLDLDNATQVESQPPALPTPPSTWDLSILPEPPVALPPPPIPEPDNSIYSL</sequence>
<dbReference type="Proteomes" id="UP000076761">
    <property type="component" value="Unassembled WGS sequence"/>
</dbReference>
<proteinExistence type="predicted"/>
<protein>
    <submittedName>
        <fullName evidence="3">Uncharacterized protein</fullName>
    </submittedName>
</protein>
<dbReference type="EMBL" id="KV425604">
    <property type="protein sequence ID" value="KZT21652.1"/>
    <property type="molecule type" value="Genomic_DNA"/>
</dbReference>
<gene>
    <name evidence="3" type="ORF">NEOLEDRAFT_1139055</name>
</gene>
<name>A0A165PY66_9AGAM</name>
<keyword evidence="2" id="KW-0472">Membrane</keyword>
<reference evidence="3 4" key="1">
    <citation type="journal article" date="2016" name="Mol. Biol. Evol.">
        <title>Comparative Genomics of Early-Diverging Mushroom-Forming Fungi Provides Insights into the Origins of Lignocellulose Decay Capabilities.</title>
        <authorList>
            <person name="Nagy L.G."/>
            <person name="Riley R."/>
            <person name="Tritt A."/>
            <person name="Adam C."/>
            <person name="Daum C."/>
            <person name="Floudas D."/>
            <person name="Sun H."/>
            <person name="Yadav J.S."/>
            <person name="Pangilinan J."/>
            <person name="Larsson K.H."/>
            <person name="Matsuura K."/>
            <person name="Barry K."/>
            <person name="Labutti K."/>
            <person name="Kuo R."/>
            <person name="Ohm R.A."/>
            <person name="Bhattacharya S.S."/>
            <person name="Shirouzu T."/>
            <person name="Yoshinaga Y."/>
            <person name="Martin F.M."/>
            <person name="Grigoriev I.V."/>
            <person name="Hibbett D.S."/>
        </authorList>
    </citation>
    <scope>NUCLEOTIDE SEQUENCE [LARGE SCALE GENOMIC DNA]</scope>
    <source>
        <strain evidence="3 4">HHB14362 ss-1</strain>
    </source>
</reference>
<accession>A0A165PY66</accession>
<evidence type="ECO:0000256" key="2">
    <source>
        <dbReference type="SAM" id="Phobius"/>
    </source>
</evidence>
<feature type="non-terminal residue" evidence="3">
    <location>
        <position position="1"/>
    </location>
</feature>
<keyword evidence="2" id="KW-0812">Transmembrane</keyword>
<feature type="region of interest" description="Disordered" evidence="1">
    <location>
        <begin position="454"/>
        <end position="518"/>
    </location>
</feature>
<dbReference type="OrthoDB" id="3323345at2759"/>
<feature type="compositionally biased region" description="Polar residues" evidence="1">
    <location>
        <begin position="331"/>
        <end position="342"/>
    </location>
</feature>
<feature type="region of interest" description="Disordered" evidence="1">
    <location>
        <begin position="396"/>
        <end position="439"/>
    </location>
</feature>
<feature type="compositionally biased region" description="Basic and acidic residues" evidence="1">
    <location>
        <begin position="566"/>
        <end position="577"/>
    </location>
</feature>
<organism evidence="3 4">
    <name type="scientific">Neolentinus lepideus HHB14362 ss-1</name>
    <dbReference type="NCBI Taxonomy" id="1314782"/>
    <lineage>
        <taxon>Eukaryota</taxon>
        <taxon>Fungi</taxon>
        <taxon>Dikarya</taxon>
        <taxon>Basidiomycota</taxon>
        <taxon>Agaricomycotina</taxon>
        <taxon>Agaricomycetes</taxon>
        <taxon>Gloeophyllales</taxon>
        <taxon>Gloeophyllaceae</taxon>
        <taxon>Neolentinus</taxon>
    </lineage>
</organism>
<evidence type="ECO:0000313" key="3">
    <source>
        <dbReference type="EMBL" id="KZT21652.1"/>
    </source>
</evidence>
<feature type="region of interest" description="Disordered" evidence="1">
    <location>
        <begin position="566"/>
        <end position="632"/>
    </location>
</feature>
<feature type="compositionally biased region" description="Polar residues" evidence="1">
    <location>
        <begin position="507"/>
        <end position="517"/>
    </location>
</feature>
<evidence type="ECO:0000256" key="1">
    <source>
        <dbReference type="SAM" id="MobiDB-lite"/>
    </source>
</evidence>